<dbReference type="GO" id="GO:0016323">
    <property type="term" value="C:basolateral plasma membrane"/>
    <property type="evidence" value="ECO:0007669"/>
    <property type="project" value="UniProtKB-ARBA"/>
</dbReference>
<dbReference type="VEuPathDB" id="VectorBase:AFUN2_012423"/>
<feature type="transmembrane region" description="Helical" evidence="21">
    <location>
        <begin position="3458"/>
        <end position="3482"/>
    </location>
</feature>
<evidence type="ECO:0000256" key="20">
    <source>
        <dbReference type="SAM" id="MobiDB-lite"/>
    </source>
</evidence>
<evidence type="ECO:0000256" key="19">
    <source>
        <dbReference type="RuleBase" id="RU003808"/>
    </source>
</evidence>
<feature type="transmembrane region" description="Helical" evidence="21">
    <location>
        <begin position="2905"/>
        <end position="2931"/>
    </location>
</feature>
<feature type="transmembrane region" description="Helical" evidence="21">
    <location>
        <begin position="279"/>
        <end position="297"/>
    </location>
</feature>
<keyword evidence="12" id="KW-0406">Ion transport</keyword>
<dbReference type="GO" id="GO:0009582">
    <property type="term" value="P:detection of abiotic stimulus"/>
    <property type="evidence" value="ECO:0007669"/>
    <property type="project" value="UniProtKB-ARBA"/>
</dbReference>
<feature type="transmembrane region" description="Helical" evidence="21">
    <location>
        <begin position="2235"/>
        <end position="2257"/>
    </location>
</feature>
<evidence type="ECO:0000313" key="23">
    <source>
        <dbReference type="EnsemblMetazoa" id="AFUN003180-PB"/>
    </source>
</evidence>
<dbReference type="GO" id="GO:0019722">
    <property type="term" value="P:calcium-mediated signaling"/>
    <property type="evidence" value="ECO:0007669"/>
    <property type="project" value="UniProtKB-ARBA"/>
</dbReference>
<feature type="transmembrane region" description="Helical" evidence="21">
    <location>
        <begin position="1565"/>
        <end position="1589"/>
    </location>
</feature>
<dbReference type="FunFam" id="1.20.120.350:FF:000006">
    <property type="entry name" value="Voltage-dependent L-type calcium channel subunit alpha"/>
    <property type="match status" value="2"/>
</dbReference>
<feature type="compositionally biased region" description="Acidic residues" evidence="20">
    <location>
        <begin position="2766"/>
        <end position="2787"/>
    </location>
</feature>
<dbReference type="InterPro" id="IPR005446">
    <property type="entry name" value="VDCC_L_a1su"/>
</dbReference>
<evidence type="ECO:0000256" key="18">
    <source>
        <dbReference type="PIRSR" id="PIRSR602077-1"/>
    </source>
</evidence>
<keyword evidence="10 19" id="KW-0851">Voltage-gated channel</keyword>
<feature type="compositionally biased region" description="Basic and acidic residues" evidence="20">
    <location>
        <begin position="2753"/>
        <end position="2765"/>
    </location>
</feature>
<feature type="transmembrane region" description="Helical" evidence="21">
    <location>
        <begin position="317"/>
        <end position="338"/>
    </location>
</feature>
<feature type="transmembrane region" description="Helical" evidence="21">
    <location>
        <begin position="521"/>
        <end position="543"/>
    </location>
</feature>
<evidence type="ECO:0000256" key="5">
    <source>
        <dbReference type="ARBA" id="ARBA00022673"/>
    </source>
</evidence>
<evidence type="ECO:0000256" key="16">
    <source>
        <dbReference type="ARBA" id="ARBA00023303"/>
    </source>
</evidence>
<keyword evidence="9 18" id="KW-0106">Calcium</keyword>
<evidence type="ECO:0000256" key="7">
    <source>
        <dbReference type="ARBA" id="ARBA00022723"/>
    </source>
</evidence>
<evidence type="ECO:0000256" key="21">
    <source>
        <dbReference type="SAM" id="Phobius"/>
    </source>
</evidence>
<dbReference type="FunFam" id="1.10.287.70:FF:000007">
    <property type="entry name" value="Voltage-dependent L-type calcium channel subunit alpha"/>
    <property type="match status" value="1"/>
</dbReference>
<evidence type="ECO:0000256" key="10">
    <source>
        <dbReference type="ARBA" id="ARBA00022882"/>
    </source>
</evidence>
<dbReference type="GO" id="GO:0016324">
    <property type="term" value="C:apical plasma membrane"/>
    <property type="evidence" value="ECO:0007669"/>
    <property type="project" value="UniProtKB-ARBA"/>
</dbReference>
<dbReference type="Gene3D" id="6.10.250.2500">
    <property type="match status" value="2"/>
</dbReference>
<dbReference type="SUPFAM" id="SSF81324">
    <property type="entry name" value="Voltage-gated potassium channels"/>
    <property type="match status" value="8"/>
</dbReference>
<protein>
    <recommendedName>
        <fullName evidence="19">Voltage-dependent L-type calcium channel subunit alpha</fullName>
    </recommendedName>
</protein>
<feature type="compositionally biased region" description="Polar residues" evidence="20">
    <location>
        <begin position="2008"/>
        <end position="2027"/>
    </location>
</feature>
<dbReference type="GO" id="GO:0008331">
    <property type="term" value="F:high voltage-gated calcium channel activity"/>
    <property type="evidence" value="ECO:0007669"/>
    <property type="project" value="TreeGrafter"/>
</dbReference>
<evidence type="ECO:0000256" key="11">
    <source>
        <dbReference type="ARBA" id="ARBA00022989"/>
    </source>
</evidence>
<feature type="compositionally biased region" description="Polar residues" evidence="20">
    <location>
        <begin position="2037"/>
        <end position="2046"/>
    </location>
</feature>
<feature type="transmembrane region" description="Helical" evidence="21">
    <location>
        <begin position="2536"/>
        <end position="2554"/>
    </location>
</feature>
<evidence type="ECO:0000256" key="2">
    <source>
        <dbReference type="ARBA" id="ARBA00022448"/>
    </source>
</evidence>
<feature type="transmembrane region" description="Helical" evidence="21">
    <location>
        <begin position="2106"/>
        <end position="2123"/>
    </location>
</feature>
<comment type="similarity">
    <text evidence="17 19">Belongs to the calcium channel alpha-1 subunit (TC 1.A.1.11) family.</text>
</comment>
<comment type="function">
    <text evidence="19">Voltage-sensitive calcium channels (VSCC) mediate the entry of calcium ions into excitable cells and are also involved in a variety of calcium-dependent processes, including muscle contraction, hormone or neurotransmitter release, gene expression, cell motility, cell division and cell death.</text>
</comment>
<dbReference type="FunFam" id="1.20.120.350:FF:000001">
    <property type="entry name" value="Voltage-dependent L-type calcium channel subunit alpha"/>
    <property type="match status" value="2"/>
</dbReference>
<feature type="compositionally biased region" description="Basic residues" evidence="20">
    <location>
        <begin position="130"/>
        <end position="143"/>
    </location>
</feature>
<feature type="transmembrane region" description="Helical" evidence="21">
    <location>
        <begin position="2499"/>
        <end position="2516"/>
    </location>
</feature>
<dbReference type="Pfam" id="PF00520">
    <property type="entry name" value="Ion_trans"/>
    <property type="match status" value="8"/>
</dbReference>
<feature type="transmembrane region" description="Helical" evidence="21">
    <location>
        <begin position="687"/>
        <end position="709"/>
    </location>
</feature>
<feature type="region of interest" description="Disordered" evidence="20">
    <location>
        <begin position="98"/>
        <end position="143"/>
    </location>
</feature>
<feature type="transmembrane region" description="Helical" evidence="21">
    <location>
        <begin position="2691"/>
        <end position="2714"/>
    </location>
</feature>
<feature type="transmembrane region" description="Helical" evidence="21">
    <location>
        <begin position="1373"/>
        <end position="1393"/>
    </location>
</feature>
<evidence type="ECO:0000256" key="17">
    <source>
        <dbReference type="ARBA" id="ARBA00061395"/>
    </source>
</evidence>
<feature type="transmembrane region" description="Helical" evidence="21">
    <location>
        <begin position="2143"/>
        <end position="2162"/>
    </location>
</feature>
<dbReference type="InterPro" id="IPR027359">
    <property type="entry name" value="Volt_channel_dom_sf"/>
</dbReference>
<dbReference type="GO" id="GO:0046872">
    <property type="term" value="F:metal ion binding"/>
    <property type="evidence" value="ECO:0007669"/>
    <property type="project" value="UniProtKB-KW"/>
</dbReference>
<evidence type="ECO:0000256" key="13">
    <source>
        <dbReference type="ARBA" id="ARBA00023136"/>
    </source>
</evidence>
<feature type="compositionally biased region" description="Basic and acidic residues" evidence="20">
    <location>
        <begin position="904"/>
        <end position="928"/>
    </location>
</feature>
<evidence type="ECO:0000256" key="3">
    <source>
        <dbReference type="ARBA" id="ARBA00022553"/>
    </source>
</evidence>
<dbReference type="FunFam" id="1.10.238.10:FF:000063">
    <property type="entry name" value="Voltage-dependent N-type calcium channel subunit alpha"/>
    <property type="match status" value="2"/>
</dbReference>
<dbReference type="GO" id="GO:0005891">
    <property type="term" value="C:voltage-gated calcium channel complex"/>
    <property type="evidence" value="ECO:0007669"/>
    <property type="project" value="InterPro"/>
</dbReference>
<feature type="transmembrane region" description="Helical" evidence="21">
    <location>
        <begin position="3234"/>
        <end position="3255"/>
    </location>
</feature>
<dbReference type="EnsemblMetazoa" id="AFUN003180-RB">
    <property type="protein sequence ID" value="AFUN003180-PB"/>
    <property type="gene ID" value="AFUN003180"/>
</dbReference>
<dbReference type="FunFam" id="1.20.120.350:FF:000064">
    <property type="entry name" value="Voltage-dependent L-type calcium channel subunit alpha"/>
    <property type="match status" value="2"/>
</dbReference>
<dbReference type="FunFam" id="1.10.287.70:FF:000009">
    <property type="entry name" value="Voltage-dependent L-type calcium channel subunit alpha"/>
    <property type="match status" value="2"/>
</dbReference>
<keyword evidence="11 21" id="KW-1133">Transmembrane helix</keyword>
<evidence type="ECO:0000256" key="6">
    <source>
        <dbReference type="ARBA" id="ARBA00022692"/>
    </source>
</evidence>
<keyword evidence="7 18" id="KW-0479">Metal-binding</keyword>
<dbReference type="Gene3D" id="1.10.287.70">
    <property type="match status" value="8"/>
</dbReference>
<keyword evidence="6 21" id="KW-0812">Transmembrane</keyword>
<dbReference type="GO" id="GO:0050906">
    <property type="term" value="P:detection of stimulus involved in sensory perception"/>
    <property type="evidence" value="ECO:0007669"/>
    <property type="project" value="UniProtKB-ARBA"/>
</dbReference>
<feature type="region of interest" description="Disordered" evidence="20">
    <location>
        <begin position="2006"/>
        <end position="2073"/>
    </location>
</feature>
<feature type="transmembrane region" description="Helical" evidence="21">
    <location>
        <begin position="1091"/>
        <end position="1117"/>
    </location>
</feature>
<dbReference type="PANTHER" id="PTHR45628:SF1">
    <property type="entry name" value="VOLTAGE-DEPENDENT CALCIUM CHANNEL TYPE D SUBUNIT ALPHA-1"/>
    <property type="match status" value="1"/>
</dbReference>
<evidence type="ECO:0000256" key="1">
    <source>
        <dbReference type="ARBA" id="ARBA00004141"/>
    </source>
</evidence>
<evidence type="ECO:0000256" key="14">
    <source>
        <dbReference type="ARBA" id="ARBA00023157"/>
    </source>
</evidence>
<dbReference type="VEuPathDB" id="VectorBase:AFUN003180"/>
<name>A0A4Y0ARI5_ANOFN</name>
<feature type="transmembrane region" description="Helical" evidence="21">
    <location>
        <begin position="2346"/>
        <end position="2368"/>
    </location>
</feature>
<dbReference type="GO" id="GO:0009581">
    <property type="term" value="P:detection of external stimulus"/>
    <property type="evidence" value="ECO:0007669"/>
    <property type="project" value="UniProtKB-ARBA"/>
</dbReference>
<feature type="transmembrane region" description="Helical" evidence="21">
    <location>
        <begin position="3267"/>
        <end position="3285"/>
    </location>
</feature>
<keyword evidence="3" id="KW-0597">Phosphoprotein</keyword>
<proteinExistence type="inferred from homology"/>
<organism evidence="23">
    <name type="scientific">Anopheles funestus</name>
    <name type="common">African malaria mosquito</name>
    <dbReference type="NCBI Taxonomy" id="62324"/>
    <lineage>
        <taxon>Eukaryota</taxon>
        <taxon>Metazoa</taxon>
        <taxon>Ecdysozoa</taxon>
        <taxon>Arthropoda</taxon>
        <taxon>Hexapoda</taxon>
        <taxon>Insecta</taxon>
        <taxon>Pterygota</taxon>
        <taxon>Neoptera</taxon>
        <taxon>Endopterygota</taxon>
        <taxon>Diptera</taxon>
        <taxon>Nematocera</taxon>
        <taxon>Culicoidea</taxon>
        <taxon>Culicidae</taxon>
        <taxon>Anophelinae</taxon>
        <taxon>Anopheles</taxon>
    </lineage>
</organism>
<dbReference type="VEuPathDB" id="VectorBase:AFUN2_011719"/>
<feature type="transmembrane region" description="Helical" evidence="21">
    <location>
        <begin position="2313"/>
        <end position="2334"/>
    </location>
</feature>
<keyword evidence="5 19" id="KW-0107">Calcium channel</keyword>
<keyword evidence="14" id="KW-1015">Disulfide bond</keyword>
<dbReference type="InterPro" id="IPR014873">
    <property type="entry name" value="VDCC_a1su_IQ"/>
</dbReference>
<feature type="transmembrane region" description="Helical" evidence="21">
    <location>
        <begin position="3297"/>
        <end position="3314"/>
    </location>
</feature>
<feature type="transmembrane region" description="Helical" evidence="21">
    <location>
        <begin position="1475"/>
        <end position="1495"/>
    </location>
</feature>
<dbReference type="InterPro" id="IPR031649">
    <property type="entry name" value="GPHH_dom"/>
</dbReference>
<feature type="transmembrane region" description="Helical" evidence="21">
    <location>
        <begin position="1058"/>
        <end position="1079"/>
    </location>
</feature>
<feature type="binding site" evidence="18">
    <location>
        <position position="2681"/>
    </location>
    <ligand>
        <name>Ca(2+)</name>
        <dbReference type="ChEBI" id="CHEBI:29108"/>
    </ligand>
</feature>
<accession>A0A4Y0ARI5</accession>
<feature type="region of interest" description="Disordered" evidence="20">
    <location>
        <begin position="1"/>
        <end position="21"/>
    </location>
</feature>
<feature type="binding site" evidence="18">
    <location>
        <position position="2327"/>
    </location>
    <ligand>
        <name>Ca(2+)</name>
        <dbReference type="ChEBI" id="CHEBI:29108"/>
    </ligand>
</feature>
<dbReference type="PANTHER" id="PTHR45628">
    <property type="entry name" value="VOLTAGE-DEPENDENT CALCIUM CHANNEL TYPE A SUBUNIT ALPHA-1"/>
    <property type="match status" value="1"/>
</dbReference>
<feature type="compositionally biased region" description="Acidic residues" evidence="20">
    <location>
        <begin position="894"/>
        <end position="903"/>
    </location>
</feature>
<dbReference type="Pfam" id="PF08763">
    <property type="entry name" value="Ca_chan_IQ"/>
    <property type="match status" value="2"/>
</dbReference>
<feature type="transmembrane region" description="Helical" evidence="21">
    <location>
        <begin position="773"/>
        <end position="793"/>
    </location>
</feature>
<feature type="transmembrane region" description="Helical" evidence="21">
    <location>
        <begin position="2984"/>
        <end position="3010"/>
    </location>
</feature>
<evidence type="ECO:0000256" key="8">
    <source>
        <dbReference type="ARBA" id="ARBA00022737"/>
    </source>
</evidence>
<dbReference type="FunFam" id="1.10.287.70:FF:000107">
    <property type="entry name" value="Voltage-dependent L-type calcium channel subunit alpha"/>
    <property type="match status" value="2"/>
</dbReference>
<feature type="domain" description="Voltage-dependent calcium channel alpha-1 subunit IQ" evidence="22">
    <location>
        <begin position="3617"/>
        <end position="3651"/>
    </location>
</feature>
<feature type="transmembrane region" description="Helical" evidence="21">
    <location>
        <begin position="842"/>
        <end position="865"/>
    </location>
</feature>
<feature type="compositionally biased region" description="Acidic residues" evidence="20">
    <location>
        <begin position="953"/>
        <end position="970"/>
    </location>
</feature>
<evidence type="ECO:0000256" key="4">
    <source>
        <dbReference type="ARBA" id="ARBA00022568"/>
    </source>
</evidence>
<feature type="transmembrane region" description="Helical" evidence="21">
    <location>
        <begin position="2951"/>
        <end position="2972"/>
    </location>
</feature>
<feature type="transmembrane region" description="Helical" evidence="21">
    <location>
        <begin position="1265"/>
        <end position="1289"/>
    </location>
</feature>
<feature type="transmembrane region" description="Helical" evidence="21">
    <location>
        <begin position="2622"/>
        <end position="2642"/>
    </location>
</feature>
<feature type="transmembrane region" description="Helical" evidence="21">
    <location>
        <begin position="3158"/>
        <end position="3182"/>
    </location>
</feature>
<dbReference type="SMART" id="SM01062">
    <property type="entry name" value="Ca_chan_IQ"/>
    <property type="match status" value="2"/>
</dbReference>
<feature type="transmembrane region" description="Helical" evidence="21">
    <location>
        <begin position="1015"/>
        <end position="1038"/>
    </location>
</feature>
<feature type="binding site" evidence="18">
    <location>
        <position position="3128"/>
    </location>
    <ligand>
        <name>Ca(2+)</name>
        <dbReference type="ChEBI" id="CHEBI:29108"/>
    </ligand>
</feature>
<feature type="transmembrane region" description="Helical" evidence="21">
    <location>
        <begin position="413"/>
        <end position="432"/>
    </location>
</feature>
<feature type="domain" description="Voltage-dependent calcium channel alpha-1 subunit IQ" evidence="22">
    <location>
        <begin position="1724"/>
        <end position="1758"/>
    </location>
</feature>
<dbReference type="STRING" id="62324.A0A4Y0ARI5"/>
<dbReference type="FunFam" id="1.20.120.350:FF:000010">
    <property type="entry name" value="Voltage-dependent L-type calcium channel subunit alpha"/>
    <property type="match status" value="2"/>
</dbReference>
<feature type="transmembrane region" description="Helical" evidence="21">
    <location>
        <begin position="650"/>
        <end position="667"/>
    </location>
</feature>
<dbReference type="Gene3D" id="1.20.120.350">
    <property type="entry name" value="Voltage-gated potassium channels. Chain C"/>
    <property type="match status" value="8"/>
</dbReference>
<evidence type="ECO:0000256" key="15">
    <source>
        <dbReference type="ARBA" id="ARBA00023180"/>
    </source>
</evidence>
<keyword evidence="16" id="KW-0407">Ion channel</keyword>
<feature type="compositionally biased region" description="Acidic residues" evidence="20">
    <location>
        <begin position="2742"/>
        <end position="2752"/>
    </location>
</feature>
<keyword evidence="15" id="KW-0325">Glycoprotein</keyword>
<feature type="transmembrane region" description="Helical" evidence="21">
    <location>
        <begin position="1405"/>
        <end position="1423"/>
    </location>
</feature>
<feature type="transmembrane region" description="Helical" evidence="21">
    <location>
        <begin position="3369"/>
        <end position="3389"/>
    </location>
</feature>
<reference evidence="23" key="1">
    <citation type="submission" date="2020-05" db="UniProtKB">
        <authorList>
            <consortium name="EnsemblMetazoa"/>
        </authorList>
    </citation>
    <scope>IDENTIFICATION</scope>
    <source>
        <strain evidence="23">FUMOZ</strain>
    </source>
</reference>
<dbReference type="PRINTS" id="PR00167">
    <property type="entry name" value="CACHANNEL"/>
</dbReference>
<feature type="transmembrane region" description="Helical" evidence="21">
    <location>
        <begin position="2174"/>
        <end position="2194"/>
    </location>
</feature>
<feature type="transmembrane region" description="Helical" evidence="21">
    <location>
        <begin position="3045"/>
        <end position="3064"/>
    </location>
</feature>
<feature type="region of interest" description="Disordered" evidence="20">
    <location>
        <begin position="2740"/>
        <end position="2795"/>
    </location>
</feature>
<evidence type="ECO:0000256" key="12">
    <source>
        <dbReference type="ARBA" id="ARBA00023065"/>
    </source>
</evidence>
<evidence type="ECO:0000256" key="9">
    <source>
        <dbReference type="ARBA" id="ARBA00022837"/>
    </source>
</evidence>
<dbReference type="InterPro" id="IPR002077">
    <property type="entry name" value="VDCCAlpha1"/>
</dbReference>
<dbReference type="GO" id="GO:0016322">
    <property type="term" value="P:neuron remodeling"/>
    <property type="evidence" value="ECO:0007669"/>
    <property type="project" value="UniProtKB-ARBA"/>
</dbReference>
<dbReference type="Gene3D" id="6.10.250.2180">
    <property type="match status" value="2"/>
</dbReference>
<dbReference type="InterPro" id="IPR005821">
    <property type="entry name" value="Ion_trans_dom"/>
</dbReference>
<sequence>MDPPPDLAEHHNSKSLSTGFPIGDLLVNISNSNQGRNKNKLKDVFSSGNKLIGAIHTSDASYSLAPRISPERSEQQPEQHNQFLGILNKPFSRNKSLGTKKWIESEDTGSAEKRVPNRSGVSESAGGKVRALRPHKKSSSRSFFLKRQHSLSDVWQTTLRSTTAMTQAAAKMDDTEIVNSAVRGDIGMGGGTNHNITGIGLTDGQMGGGGTGAGSEPAGATGGGAINIGGTTIPIAPKKPTRRAGVKPQPDRPMRALFCLTRTNPLRKLCIAIVEWKPFEYLILLTIFANCVALAVYTPFPNSDSNSTNAALEKIEYIFLVIFTAECIMKLIAYGFILHPGSYLRNGWNILDFTIVVIGMISTALSNLMKEGFDVKALRAFRVLRPLRLVSGVPSLQVVLNSILRAMVPLLHIALLVLFVIIIYAIIGLELFSGKLHKSCFHNETGEIMDDPHPCGEDGFHCDTISPEMVCRYYWEGPNFGITNFDNFGLSMLTVFQCVTLEGWTDMLYYIEDAMGSSWQWVYFISMVILGAFFVMNLILGVLSGEFSKERTKAKNRGDFQKLREKQQIEEDLRGYLDWITQAEDIDPDNDASGMPEGKMKNTIELDSSDNVGEDGEVQHESWFARKRKSIDRVNRRLRRACRKAVKSQAFYWLIIILVFLNTGVLATEHYRQPPWLDDFQEYTNMFFVALFTMEMLLKMYSLGFQGYFVSLFNRFDCFVVIGSIGEMILTSTQIMPPLGVSVLRCVRLLRVFKVTKYWQSLSNLVASLLNSIQSIASLLLLLFLFIVIFALLGMQVFGGKFNFNSSIDKPRSNFDSFVQSLLTVFQILTGEDWNAVMYDGIQAYGGVASLGIIASIYFIILFICGNYILLNVFLAIAVDNLADADSLTTVEKEEGENAEGEEEKLSHEPTPTEHGDDGFMEHDKDNLDSDNDPMNISDEYDGHDSDSKTPVAEDDEGYEEQDTPGETFDEPPTASARPRRLSELSVKKSKKPIPKSNALLIFSPTNRFRIFCHWLCNHSTFGNIILVCIMFSSAMLAAEDPLNANSERNQILNYFDYFFTSVFTIELLLKLVSYGFLFHDGAFCRSAFNLLDLLVVCVSLISMFFSSGAISVIKILRVLRVLRPLRAINRAKGLKHVVQCVIVAVKTIGNIVLVTCLLQFMFAVIGVQLYKGKFFSCSDGSKMQESECHGTYLVYEDGNVDKPVSKERYWSRNRFHFDDVSKAMLTLFTVSTFEGWPGLLYVSIDSHEEDSGPIHNFRPIVAAYYIIYIIIIAFFMVNIFVGFVIVTFQNEGEQEYKNCDLDKNQRNCIEFALKAKPIRRYIPKHRIQYKVWWFVTSQPFEYMIFILIMINTITLSMKFYRQPEIYTEVLDLLNLIFTAVFALEFVFKLAAFRFKNYFGDAWNVFDFIIVLGSFIDIVYSEVNISKGMKGGSSIISINFFRLFRVMRLVKLLARGEGIRTLLWTFIKSFQALPYVALLIVMLFFIYAVIGMQVFGKIAMDDDTSIHRNNNFQTFPQAVLVLFRSATGEAWQDIMLDCSARPGEVNCDAKSDDAGSPEGCGSSIAFPYFISFYVLCSFLIINLFVAVIMDNFDYLTRDWSILGPHHLDEFVRLWSEYDPDAKGRIKHLDVVTLLRKISPPLGFGKLCPHRVACKRLVSMNMPLNSDGTVLFNATLFAVVRTSLKIKTEGNIDDANAELRNTIKQIWKRTNPKLLDQVVPPPGVDDEVTVGKFYATFLIQDYFRRFKKRKENDNKLNSDQNKRRTMTLQAGLRTLHEAGPELKRAISGNLEEIGDDNPEPSHRRNHTLFGNVWSSIRRPGPFGSKQKWSSNNNKMSATSMAASAAMHTVLTGPNDGSSQTDIKPKLNCVNSSNTYNHVAESILHAVHDEPLGRSFGNGFGAGSAGNPGDIPLRPLVLDDSSNLKRMTANATSINIGTHNKSNLKMIDNQVANFEEDRLIHSTPSSPQETHKLTGEVIGSAESLVGRVLAQQGLVNCERFAGCGMEDGTKISNSAKVSPTQTPGKNTGKTADAPGVTPVVNSAPQVPTSADDPSLGDGTGANNQPKRPLRRPGKVIPDRPQRVFYCLTLKNPLRKLCIKVVEWKPFEYLILLTIFANCVALATYTPFPNGDSNATNAMLEKVEQIFLIIFTLECVMKLIAYGFVMHPGAYLRSRWNMLDFTIVLIGMISTTLSSIMKDGFDVKALRAFRVLRPLRLVSGVPSLQVVLNSILRAMVPLLHIALLVLFVIIIYAIVGLELFSGKMHKTCFHNITEDMMEDPTPCGEGGFQCSSIGVHWTCRYYWEGPNAGITNFDNFGLSMLTVFQCITLEGWTDMLYYIEDAMGSNWQWIYFVSMVILGAFFVMNLILGVLSGEFSKERTKAKSRGDFQKLREKQRIEEDLKGYLDWITQAEDIDTYQEPPSPGKIMSEGFLKGTKAMLVGSGASGLAGVSADSAEVHGCAEANVDYTQPAPESWYNRHFRAWDRLNRKMRRSCRKAVKSQAFYWLIIILVFLNTGVLATEHYHQPQWLDDFQEYTNMFFVALFSLEMFLKMYSLGLQGYYVSLFNRFDCFVVIGSVIEVLLTNTQLMPPLGISVLRCVRLLRVFKVTKYWQSLSNLVASLLNSIQSIASLLLLLFLFIVIFALLGMQVFGGRFIFNSTDNKPRSNFDSFVQSLLTVFQILTGEDWNAVMYDGIQAYGGVASFGILASIYFIILFICGNYILLNVFLAIAVDNLADAESLTAVEKEDDPDTELDILTDKSDNELGDRENDNEDDEDVDETEDVEEQEDDDGHCYDNDETRRAYGSRFKKMEEPIMEKNSKNANVTKSTISTSNTKTASATLEEAKKTRISRVVIQDHCEAIEIPNDRTSAHTTYAKRLSEAVVSSSPIPISDEKSLFLLKPTNRFRQFCHWLCNHTVFGNIILLCIMLSSVMLAAEDPLNANSERNQILNQFDFFFTAVFAIELILKVIAYGFILHKGAFCRSAFNLLDLLVVSVSLVSMLFSSGTISVVKILRVLRVLRPLRAINRAKGLKHVVQCVIVAVKTIGNIVLVTFLLQFMFAVIGVQLFKGKFFSCSDRSKYEEAECHGTYLVFEDGNVDKPVSKEREWSNNRFHFDDVQKAMLTLFTVSTFEGWPSLLYVSIDSHTENFGPIYNYRPLVATYYIIYIIVIAFFMVNIFVGFVIVTFQNEGEQEYKNCDLDKNQRNCIEFALKAKPVRRYIPNDDRIQYKVWWFVTSQLFEYTIFILIMMNTITLSMKFYRQPQPYTEWLDFLNLLFTAVFALEFVFKLAAFRFQNYFGDAWNVFDFIIVLGSFIDIVYSEVTTSSGTKGASTIISINFFRLFRVMRLIKLLARGEGIRTLLWTFIKSFQALPYVALLIVMLFFIYAVIGMQVFGRIALDDDTAIHRNNNFQTFPQAILVLFRSATGEAWQDIMLDCSAREEVRCDENSEDKESKEGCGSNFAFPYFISFYVLCSFLIINLFVAVIMDNFDYLTRDWSILGPHHLDEFVRLWSEYDPDAKGRIKHLDVVTLLRKISPPLGFGKLCPHRVACKRLVSMNMPLNSDGTVLFNATLFAVVRTSLKIKTEGNIDEANLELRHIIKQIWKRTSNKLLDQVVPPPGIEDEVTVGKFYATYLIQDYFRRFKKRKNYDRNTEPASHMTLLAGLRILHKSGPKIRRKISGTLHESASAINPEPAHRRNHKLFGITWPTSYTFKKRYFTNDTTINSTQTQRPPARPPRTYATLNKGLRDVNKTLMYGFRMMHDHDQLNETFTSVNDNEASDAEGPLKPLCFGEIYSKQTSRVVNAEENDVTFET</sequence>
<dbReference type="GO" id="GO:0098703">
    <property type="term" value="P:calcium ion import across plasma membrane"/>
    <property type="evidence" value="ECO:0007669"/>
    <property type="project" value="TreeGrafter"/>
</dbReference>
<feature type="transmembrane region" description="Helical" evidence="21">
    <location>
        <begin position="350"/>
        <end position="368"/>
    </location>
</feature>
<keyword evidence="8" id="KW-0677">Repeat</keyword>
<dbReference type="InterPro" id="IPR050599">
    <property type="entry name" value="VDCC_alpha-1_subunit"/>
</dbReference>
<keyword evidence="13 21" id="KW-0472">Membrane</keyword>
<feature type="region of interest" description="Disordered" evidence="20">
    <location>
        <begin position="891"/>
        <end position="990"/>
    </location>
</feature>
<keyword evidence="4 19" id="KW-0109">Calcium transport</keyword>
<dbReference type="GO" id="GO:0042045">
    <property type="term" value="P:epithelial fluid transport"/>
    <property type="evidence" value="ECO:0007669"/>
    <property type="project" value="UniProtKB-ARBA"/>
</dbReference>
<keyword evidence="2" id="KW-0813">Transport</keyword>
<feature type="transmembrane region" description="Helical" evidence="21">
    <location>
        <begin position="1341"/>
        <end position="1361"/>
    </location>
</feature>
<feature type="transmembrane region" description="Helical" evidence="21">
    <location>
        <begin position="1137"/>
        <end position="1166"/>
    </location>
</feature>
<dbReference type="Pfam" id="PF16905">
    <property type="entry name" value="GPHH"/>
    <property type="match status" value="2"/>
</dbReference>
<comment type="subcellular location">
    <subcellularLocation>
        <location evidence="1 19">Membrane</location>
        <topology evidence="1 19">Multi-pass membrane protein</topology>
    </subcellularLocation>
</comment>
<dbReference type="PRINTS" id="PR01630">
    <property type="entry name" value="LVDCCALPHA1"/>
</dbReference>
<evidence type="ECO:0000259" key="22">
    <source>
        <dbReference type="SMART" id="SM01062"/>
    </source>
</evidence>